<feature type="binding site" evidence="2">
    <location>
        <position position="11"/>
    </location>
    <ligand>
        <name>Mg(2+)</name>
        <dbReference type="ChEBI" id="CHEBI:18420"/>
    </ligand>
</feature>
<dbReference type="InterPro" id="IPR036412">
    <property type="entry name" value="HAD-like_sf"/>
</dbReference>
<dbReference type="NCBIfam" id="TIGR01509">
    <property type="entry name" value="HAD-SF-IA-v3"/>
    <property type="match status" value="1"/>
</dbReference>
<dbReference type="InterPro" id="IPR023198">
    <property type="entry name" value="PGP-like_dom2"/>
</dbReference>
<dbReference type="Gene3D" id="3.40.50.1000">
    <property type="entry name" value="HAD superfamily/HAD-like"/>
    <property type="match status" value="1"/>
</dbReference>
<dbReference type="EC" id="3.11.1.1" evidence="2"/>
<dbReference type="InterPro" id="IPR023214">
    <property type="entry name" value="HAD_sf"/>
</dbReference>
<feature type="binding site" evidence="2">
    <location>
        <position position="13"/>
    </location>
    <ligand>
        <name>Mg(2+)</name>
        <dbReference type="ChEBI" id="CHEBI:18420"/>
    </ligand>
</feature>
<keyword evidence="1 2" id="KW-0704">Schiff base</keyword>
<sequence length="342" mass="35917">MKPLLQAVIFDWAGTMIDFGSRAPVVALCELFAHAGVPVTEAEARTHMGMAKRDHIRSLLGLPRVAEAWIKRYGGPAKEADVNTLFDNVGPMMRIAARTCSELIPGAAAVATRLRASGMVLGSCTGYTHEMMEDILPRAAEQGYRPDRVVCAGDTPHGRPSPLMVWKNLVELGVWPASTCVKVDDTEVGIAEGLAAGVWTIGIAASGNGVGLSQHALDALAPAERAARVERARRTLMNAGAHLVIDTVADLPHALLELPIELPDALRSDDSPPARAPLATAKVTYDEFGSAPRASGVGLGAVLGSPCSDGKSDQIGLYVSTVNVFGCRVFGALPDASGLPEE</sequence>
<dbReference type="InterPro" id="IPR006323">
    <property type="entry name" value="Phosphonoacetald_hydro"/>
</dbReference>
<reference evidence="4" key="1">
    <citation type="journal article" date="2019" name="Int. J. Syst. Evol. Microbiol.">
        <title>The Global Catalogue of Microorganisms (GCM) 10K type strain sequencing project: providing services to taxonomists for standard genome sequencing and annotation.</title>
        <authorList>
            <consortium name="The Broad Institute Genomics Platform"/>
            <consortium name="The Broad Institute Genome Sequencing Center for Infectious Disease"/>
            <person name="Wu L."/>
            <person name="Ma J."/>
        </authorList>
    </citation>
    <scope>NUCLEOTIDE SEQUENCE [LARGE SCALE GENOMIC DNA]</scope>
    <source>
        <strain evidence="4">CGMCC 1.10759</strain>
    </source>
</reference>
<keyword evidence="2 3" id="KW-0378">Hydrolase</keyword>
<protein>
    <recommendedName>
        <fullName evidence="2">Phosphonoacetaldehyde hydrolase</fullName>
        <shortName evidence="2">Phosphonatase</shortName>
        <ecNumber evidence="2">3.11.1.1</ecNumber>
    </recommendedName>
    <alternativeName>
        <fullName evidence="2">Phosphonoacetaldehyde phosphonohydrolase</fullName>
    </alternativeName>
</protein>
<dbReference type="EMBL" id="JBHSDU010000015">
    <property type="protein sequence ID" value="MFC4314099.1"/>
    <property type="molecule type" value="Genomic_DNA"/>
</dbReference>
<proteinExistence type="inferred from homology"/>
<feature type="active site" description="Nucleophile" evidence="2">
    <location>
        <position position="11"/>
    </location>
</feature>
<dbReference type="Pfam" id="PF00702">
    <property type="entry name" value="Hydrolase"/>
    <property type="match status" value="1"/>
</dbReference>
<feature type="binding site" evidence="2">
    <location>
        <position position="185"/>
    </location>
    <ligand>
        <name>Mg(2+)</name>
        <dbReference type="ChEBI" id="CHEBI:18420"/>
    </ligand>
</feature>
<dbReference type="SFLD" id="SFLDG01129">
    <property type="entry name" value="C1.5:_HAD__Beta-PGM__Phosphata"/>
    <property type="match status" value="1"/>
</dbReference>
<dbReference type="PANTHER" id="PTHR43434:SF19">
    <property type="entry name" value="PHOSPHONOACETALDEHYDE HYDROLASE"/>
    <property type="match status" value="1"/>
</dbReference>
<comment type="catalytic activity">
    <reaction evidence="2">
        <text>phosphonoacetaldehyde + H2O = acetaldehyde + phosphate + H(+)</text>
        <dbReference type="Rhea" id="RHEA:18905"/>
        <dbReference type="ChEBI" id="CHEBI:15343"/>
        <dbReference type="ChEBI" id="CHEBI:15377"/>
        <dbReference type="ChEBI" id="CHEBI:15378"/>
        <dbReference type="ChEBI" id="CHEBI:43474"/>
        <dbReference type="ChEBI" id="CHEBI:58383"/>
        <dbReference type="EC" id="3.11.1.1"/>
    </reaction>
</comment>
<dbReference type="SFLD" id="SFLDS00003">
    <property type="entry name" value="Haloacid_Dehalogenase"/>
    <property type="match status" value="1"/>
</dbReference>
<dbReference type="GO" id="GO:0050194">
    <property type="term" value="F:phosphonoacetaldehyde hydrolase activity"/>
    <property type="evidence" value="ECO:0007669"/>
    <property type="project" value="UniProtKB-EC"/>
</dbReference>
<comment type="function">
    <text evidence="2">Involved in phosphonate degradation.</text>
</comment>
<name>A0ABV8T5T4_9GAMM</name>
<evidence type="ECO:0000313" key="4">
    <source>
        <dbReference type="Proteomes" id="UP001595904"/>
    </source>
</evidence>
<comment type="cofactor">
    <cofactor evidence="2">
        <name>Mg(2+)</name>
        <dbReference type="ChEBI" id="CHEBI:18420"/>
    </cofactor>
    <text evidence="2">Binds 1 Mg(2+) ion per subunit.</text>
</comment>
<feature type="active site" description="Schiff-base intermediate with substrate" evidence="2">
    <location>
        <position position="52"/>
    </location>
</feature>
<comment type="subunit">
    <text evidence="2">Homodimer.</text>
</comment>
<dbReference type="SFLD" id="SFLDG01135">
    <property type="entry name" value="C1.5.6:_HAD__Beta-PGM__Phospha"/>
    <property type="match status" value="1"/>
</dbReference>
<comment type="similarity">
    <text evidence="2">Belongs to the HAD-like hydrolase superfamily. PhnX family.</text>
</comment>
<gene>
    <name evidence="2 3" type="primary">phnX</name>
    <name evidence="3" type="ORF">ACFPN2_33810</name>
</gene>
<organism evidence="3 4">
    <name type="scientific">Steroidobacter flavus</name>
    <dbReference type="NCBI Taxonomy" id="1842136"/>
    <lineage>
        <taxon>Bacteria</taxon>
        <taxon>Pseudomonadati</taxon>
        <taxon>Pseudomonadota</taxon>
        <taxon>Gammaproteobacteria</taxon>
        <taxon>Steroidobacterales</taxon>
        <taxon>Steroidobacteraceae</taxon>
        <taxon>Steroidobacter</taxon>
    </lineage>
</organism>
<dbReference type="PANTHER" id="PTHR43434">
    <property type="entry name" value="PHOSPHOGLYCOLATE PHOSPHATASE"/>
    <property type="match status" value="1"/>
</dbReference>
<dbReference type="RefSeq" id="WP_380605004.1">
    <property type="nucleotide sequence ID" value="NZ_JBHSDU010000015.1"/>
</dbReference>
<dbReference type="InterPro" id="IPR006439">
    <property type="entry name" value="HAD-SF_hydro_IA"/>
</dbReference>
<dbReference type="HAMAP" id="MF_01375">
    <property type="entry name" value="PhnX"/>
    <property type="match status" value="1"/>
</dbReference>
<dbReference type="SUPFAM" id="SSF56784">
    <property type="entry name" value="HAD-like"/>
    <property type="match status" value="1"/>
</dbReference>
<dbReference type="Proteomes" id="UP001595904">
    <property type="component" value="Unassembled WGS sequence"/>
</dbReference>
<keyword evidence="4" id="KW-1185">Reference proteome</keyword>
<keyword evidence="2" id="KW-0479">Metal-binding</keyword>
<dbReference type="InterPro" id="IPR050155">
    <property type="entry name" value="HAD-like_hydrolase_sf"/>
</dbReference>
<evidence type="ECO:0000313" key="3">
    <source>
        <dbReference type="EMBL" id="MFC4314099.1"/>
    </source>
</evidence>
<dbReference type="Gene3D" id="1.10.150.240">
    <property type="entry name" value="Putative phosphatase, domain 2"/>
    <property type="match status" value="1"/>
</dbReference>
<accession>A0ABV8T5T4</accession>
<comment type="caution">
    <text evidence="3">The sequence shown here is derived from an EMBL/GenBank/DDBJ whole genome shotgun (WGS) entry which is preliminary data.</text>
</comment>
<dbReference type="NCBIfam" id="TIGR01422">
    <property type="entry name" value="phosphonatase"/>
    <property type="match status" value="1"/>
</dbReference>
<evidence type="ECO:0000256" key="1">
    <source>
        <dbReference type="ARBA" id="ARBA00023270"/>
    </source>
</evidence>
<keyword evidence="2" id="KW-0460">Magnesium</keyword>
<evidence type="ECO:0000256" key="2">
    <source>
        <dbReference type="HAMAP-Rule" id="MF_01375"/>
    </source>
</evidence>